<evidence type="ECO:0000256" key="3">
    <source>
        <dbReference type="ARBA" id="ARBA00010883"/>
    </source>
</evidence>
<keyword evidence="8" id="KW-0446">Lipid-binding</keyword>
<dbReference type="GO" id="GO:0005769">
    <property type="term" value="C:early endosome"/>
    <property type="evidence" value="ECO:0007669"/>
    <property type="project" value="TreeGrafter"/>
</dbReference>
<dbReference type="Gene3D" id="3.30.1520.10">
    <property type="entry name" value="Phox-like domain"/>
    <property type="match status" value="1"/>
</dbReference>
<dbReference type="STRING" id="27342.A0A0H2SFN5"/>
<dbReference type="InterPro" id="IPR027267">
    <property type="entry name" value="AH/BAR_dom_sf"/>
</dbReference>
<keyword evidence="6" id="KW-0967">Endosome</keyword>
<dbReference type="PANTHER" id="PTHR45949">
    <property type="entry name" value="SORTING NEXIN-4"/>
    <property type="match status" value="1"/>
</dbReference>
<evidence type="ECO:0000256" key="1">
    <source>
        <dbReference type="ARBA" id="ARBA00004481"/>
    </source>
</evidence>
<evidence type="ECO:0000256" key="13">
    <source>
        <dbReference type="SAM" id="MobiDB-lite"/>
    </source>
</evidence>
<dbReference type="GO" id="GO:0010008">
    <property type="term" value="C:endosome membrane"/>
    <property type="evidence" value="ECO:0007669"/>
    <property type="project" value="UniProtKB-SubCell"/>
</dbReference>
<dbReference type="PROSITE" id="PS50195">
    <property type="entry name" value="PX"/>
    <property type="match status" value="1"/>
</dbReference>
<dbReference type="PANTHER" id="PTHR45949:SF2">
    <property type="entry name" value="SORTING NEXIN-4"/>
    <property type="match status" value="1"/>
</dbReference>
<dbReference type="GO" id="GO:0035091">
    <property type="term" value="F:phosphatidylinositol binding"/>
    <property type="evidence" value="ECO:0007669"/>
    <property type="project" value="InterPro"/>
</dbReference>
<dbReference type="InterPro" id="IPR036871">
    <property type="entry name" value="PX_dom_sf"/>
</dbReference>
<dbReference type="GO" id="GO:0015031">
    <property type="term" value="P:protein transport"/>
    <property type="evidence" value="ECO:0007669"/>
    <property type="project" value="TreeGrafter"/>
</dbReference>
<dbReference type="InParanoid" id="A0A0H2SFN5"/>
<keyword evidence="12" id="KW-0175">Coiled coil</keyword>
<feature type="coiled-coil region" evidence="12">
    <location>
        <begin position="386"/>
        <end position="413"/>
    </location>
</feature>
<evidence type="ECO:0000256" key="4">
    <source>
        <dbReference type="ARBA" id="ARBA00022448"/>
    </source>
</evidence>
<evidence type="ECO:0000256" key="8">
    <source>
        <dbReference type="ARBA" id="ARBA00023121"/>
    </source>
</evidence>
<dbReference type="AlphaFoldDB" id="A0A0H2SFN5"/>
<dbReference type="CDD" id="cd06863">
    <property type="entry name" value="PX_Atg24p"/>
    <property type="match status" value="1"/>
</dbReference>
<sequence length="472" mass="53395">MLGDEEDVFESVAWETPSAGYHAAQTPAVPSGPGFKQSTDDDGAEEGRGPNDPKWDGYLLASVLDPIKELGETKDAYVSYLVTAKTNLPIFSTSNPSSRRRFQDFVFLKEHLSEDFPACVVPPLPEKHRLEYITGDRFSPEFLERRRQDLELFLRRLCRHPILQRTTLVRAFFESTEWSVQMHQHVAHPPGNEQPPGMLDSISDTLLNAFAKLRKPDERFLEMREGVDKSEEGLHNSERIWNRLASRTNDGNPESGEDLTSDYHDLAVAVQGLGFLESGITDPLNHFSNTLLEFSALMRHTNATTTDPFLAQLRSLMAYSRANKAVLKLRDQKQLDFEELSNYLSGVTLERERLAAVISGRAGSTGLGIGSYLRDRVDALRGADDDRSRVERMKKLEKKIKELEEAVTTAHETSDAFSEATLKEQLIFQRAKEAEMKDMLGSLADGHIEMYKSAIEEWERIIPILQRIRVDV</sequence>
<keyword evidence="5" id="KW-0963">Cytoplasm</keyword>
<keyword evidence="9" id="KW-0472">Membrane</keyword>
<dbReference type="GO" id="GO:0000407">
    <property type="term" value="C:phagophore assembly site"/>
    <property type="evidence" value="ECO:0007669"/>
    <property type="project" value="TreeGrafter"/>
</dbReference>
<dbReference type="EMBL" id="KQ085882">
    <property type="protein sequence ID" value="KLO20658.1"/>
    <property type="molecule type" value="Genomic_DNA"/>
</dbReference>
<evidence type="ECO:0000256" key="5">
    <source>
        <dbReference type="ARBA" id="ARBA00022490"/>
    </source>
</evidence>
<dbReference type="GO" id="GO:0000422">
    <property type="term" value="P:autophagy of mitochondrion"/>
    <property type="evidence" value="ECO:0007669"/>
    <property type="project" value="TreeGrafter"/>
</dbReference>
<comment type="subcellular location">
    <subcellularLocation>
        <location evidence="2">Cytoplasm</location>
    </subcellularLocation>
    <subcellularLocation>
        <location evidence="1">Endosome membrane</location>
        <topology evidence="1">Peripheral membrane protein</topology>
    </subcellularLocation>
</comment>
<evidence type="ECO:0000259" key="14">
    <source>
        <dbReference type="PROSITE" id="PS50195"/>
    </source>
</evidence>
<evidence type="ECO:0000256" key="11">
    <source>
        <dbReference type="ARBA" id="ARBA00041273"/>
    </source>
</evidence>
<proteinExistence type="inferred from homology"/>
<dbReference type="Pfam" id="PF00787">
    <property type="entry name" value="PX"/>
    <property type="match status" value="1"/>
</dbReference>
<evidence type="ECO:0000256" key="10">
    <source>
        <dbReference type="ARBA" id="ARBA00040748"/>
    </source>
</evidence>
<dbReference type="Proteomes" id="UP000053477">
    <property type="component" value="Unassembled WGS sequence"/>
</dbReference>
<evidence type="ECO:0000256" key="9">
    <source>
        <dbReference type="ARBA" id="ARBA00023136"/>
    </source>
</evidence>
<keyword evidence="4" id="KW-0813">Transport</keyword>
<accession>A0A0H2SFN5</accession>
<organism evidence="15 16">
    <name type="scientific">Schizopora paradoxa</name>
    <dbReference type="NCBI Taxonomy" id="27342"/>
    <lineage>
        <taxon>Eukaryota</taxon>
        <taxon>Fungi</taxon>
        <taxon>Dikarya</taxon>
        <taxon>Basidiomycota</taxon>
        <taxon>Agaricomycotina</taxon>
        <taxon>Agaricomycetes</taxon>
        <taxon>Hymenochaetales</taxon>
        <taxon>Schizoporaceae</taxon>
        <taxon>Schizopora</taxon>
    </lineage>
</organism>
<dbReference type="CDD" id="cd07628">
    <property type="entry name" value="BAR_Atg24p"/>
    <property type="match status" value="1"/>
</dbReference>
<evidence type="ECO:0000256" key="12">
    <source>
        <dbReference type="SAM" id="Coils"/>
    </source>
</evidence>
<evidence type="ECO:0000313" key="15">
    <source>
        <dbReference type="EMBL" id="KLO20658.1"/>
    </source>
</evidence>
<keyword evidence="16" id="KW-1185">Reference proteome</keyword>
<dbReference type="SMART" id="SM00312">
    <property type="entry name" value="PX"/>
    <property type="match status" value="1"/>
</dbReference>
<dbReference type="OrthoDB" id="205639at2759"/>
<evidence type="ECO:0000256" key="7">
    <source>
        <dbReference type="ARBA" id="ARBA00023006"/>
    </source>
</evidence>
<dbReference type="InterPro" id="IPR001683">
    <property type="entry name" value="PX_dom"/>
</dbReference>
<dbReference type="FunCoup" id="A0A0H2SFN5">
    <property type="interactions" value="177"/>
</dbReference>
<protein>
    <recommendedName>
        <fullName evidence="10">Sorting nexin-4</fullName>
    </recommendedName>
    <alternativeName>
        <fullName evidence="11">Autophagy-related protein 24</fullName>
    </alternativeName>
</protein>
<comment type="similarity">
    <text evidence="3">Belongs to the sorting nexin family.</text>
</comment>
<evidence type="ECO:0000313" key="16">
    <source>
        <dbReference type="Proteomes" id="UP000053477"/>
    </source>
</evidence>
<feature type="domain" description="PX" evidence="14">
    <location>
        <begin position="58"/>
        <end position="180"/>
    </location>
</feature>
<dbReference type="GO" id="GO:0034727">
    <property type="term" value="P:piecemeal microautophagy of the nucleus"/>
    <property type="evidence" value="ECO:0007669"/>
    <property type="project" value="TreeGrafter"/>
</dbReference>
<feature type="region of interest" description="Disordered" evidence="13">
    <location>
        <begin position="20"/>
        <end position="53"/>
    </location>
</feature>
<evidence type="ECO:0000256" key="2">
    <source>
        <dbReference type="ARBA" id="ARBA00004496"/>
    </source>
</evidence>
<evidence type="ECO:0000256" key="6">
    <source>
        <dbReference type="ARBA" id="ARBA00022753"/>
    </source>
</evidence>
<dbReference type="FunFam" id="1.20.1270.60:FF:000042">
    <property type="entry name" value="Vacuolar targeting protein Atg24"/>
    <property type="match status" value="1"/>
</dbReference>
<dbReference type="GO" id="GO:0061709">
    <property type="term" value="P:reticulophagy"/>
    <property type="evidence" value="ECO:0007669"/>
    <property type="project" value="TreeGrafter"/>
</dbReference>
<keyword evidence="7" id="KW-0072">Autophagy</keyword>
<dbReference type="Gene3D" id="1.20.1270.60">
    <property type="entry name" value="Arfaptin homology (AH) domain/BAR domain"/>
    <property type="match status" value="1"/>
</dbReference>
<dbReference type="SUPFAM" id="SSF64268">
    <property type="entry name" value="PX domain"/>
    <property type="match status" value="1"/>
</dbReference>
<reference evidence="15 16" key="1">
    <citation type="submission" date="2015-04" db="EMBL/GenBank/DDBJ databases">
        <title>Complete genome sequence of Schizopora paradoxa KUC8140, a cosmopolitan wood degrader in East Asia.</title>
        <authorList>
            <consortium name="DOE Joint Genome Institute"/>
            <person name="Min B."/>
            <person name="Park H."/>
            <person name="Jang Y."/>
            <person name="Kim J.-J."/>
            <person name="Kim K.H."/>
            <person name="Pangilinan J."/>
            <person name="Lipzen A."/>
            <person name="Riley R."/>
            <person name="Grigoriev I.V."/>
            <person name="Spatafora J.W."/>
            <person name="Choi I.-G."/>
        </authorList>
    </citation>
    <scope>NUCLEOTIDE SEQUENCE [LARGE SCALE GENOMIC DNA]</scope>
    <source>
        <strain evidence="15 16">KUC8140</strain>
    </source>
</reference>
<dbReference type="GO" id="GO:0032456">
    <property type="term" value="P:endocytic recycling"/>
    <property type="evidence" value="ECO:0007669"/>
    <property type="project" value="TreeGrafter"/>
</dbReference>
<gene>
    <name evidence="15" type="ORF">SCHPADRAFT_918100</name>
</gene>
<name>A0A0H2SFN5_9AGAM</name>